<dbReference type="Pfam" id="PF13895">
    <property type="entry name" value="Ig_2"/>
    <property type="match status" value="1"/>
</dbReference>
<dbReference type="SUPFAM" id="SSF48726">
    <property type="entry name" value="Immunoglobulin"/>
    <property type="match status" value="1"/>
</dbReference>
<dbReference type="Gene3D" id="2.60.40.10">
    <property type="entry name" value="Immunoglobulins"/>
    <property type="match status" value="1"/>
</dbReference>
<feature type="non-terminal residue" evidence="2">
    <location>
        <position position="1"/>
    </location>
</feature>
<dbReference type="InterPro" id="IPR036179">
    <property type="entry name" value="Ig-like_dom_sf"/>
</dbReference>
<dbReference type="EMBL" id="VWZK01005980">
    <property type="protein sequence ID" value="NXG71333.1"/>
    <property type="molecule type" value="Genomic_DNA"/>
</dbReference>
<protein>
    <submittedName>
        <fullName evidence="2">ICAM5 protein</fullName>
    </submittedName>
</protein>
<keyword evidence="3" id="KW-1185">Reference proteome</keyword>
<dbReference type="OrthoDB" id="6250964at2759"/>
<dbReference type="CDD" id="cd00096">
    <property type="entry name" value="Ig"/>
    <property type="match status" value="1"/>
</dbReference>
<dbReference type="GO" id="GO:0005886">
    <property type="term" value="C:plasma membrane"/>
    <property type="evidence" value="ECO:0007669"/>
    <property type="project" value="TreeGrafter"/>
</dbReference>
<comment type="caution">
    <text evidence="2">The sequence shown here is derived from an EMBL/GenBank/DDBJ whole genome shotgun (WGS) entry which is preliminary data.</text>
</comment>
<proteinExistence type="predicted"/>
<dbReference type="GO" id="GO:0005178">
    <property type="term" value="F:integrin binding"/>
    <property type="evidence" value="ECO:0007669"/>
    <property type="project" value="InterPro"/>
</dbReference>
<evidence type="ECO:0000313" key="2">
    <source>
        <dbReference type="EMBL" id="NXG71333.1"/>
    </source>
</evidence>
<dbReference type="InterPro" id="IPR013783">
    <property type="entry name" value="Ig-like_fold"/>
</dbReference>
<name>A0A7K9E3K1_BARMA</name>
<dbReference type="InterPro" id="IPR047012">
    <property type="entry name" value="ICAM_VCAM"/>
</dbReference>
<dbReference type="PANTHER" id="PTHR13771">
    <property type="entry name" value="INTERCELLULAR ADHESION MOLECULE"/>
    <property type="match status" value="1"/>
</dbReference>
<dbReference type="GO" id="GO:0007155">
    <property type="term" value="P:cell adhesion"/>
    <property type="evidence" value="ECO:0007669"/>
    <property type="project" value="InterPro"/>
</dbReference>
<gene>
    <name evidence="2" type="primary">Icam5</name>
    <name evidence="2" type="ORF">BARMAR_R15162</name>
</gene>
<feature type="region of interest" description="Disordered" evidence="1">
    <location>
        <begin position="1"/>
        <end position="27"/>
    </location>
</feature>
<feature type="non-terminal residue" evidence="2">
    <location>
        <position position="69"/>
    </location>
</feature>
<dbReference type="AlphaFoldDB" id="A0A7K9E3K1"/>
<evidence type="ECO:0000256" key="1">
    <source>
        <dbReference type="SAM" id="MobiDB-lite"/>
    </source>
</evidence>
<reference evidence="2 3" key="1">
    <citation type="submission" date="2019-09" db="EMBL/GenBank/DDBJ databases">
        <title>Bird 10,000 Genomes (B10K) Project - Family phase.</title>
        <authorList>
            <person name="Zhang G."/>
        </authorList>
    </citation>
    <scope>NUCLEOTIDE SEQUENCE [LARGE SCALE GENOMIC DNA]</scope>
    <source>
        <strain evidence="2">B10K-DU-001-21</strain>
        <tissue evidence="2">Muscle</tissue>
    </source>
</reference>
<dbReference type="Proteomes" id="UP000578343">
    <property type="component" value="Unassembled WGS sequence"/>
</dbReference>
<evidence type="ECO:0000313" key="3">
    <source>
        <dbReference type="Proteomes" id="UP000578343"/>
    </source>
</evidence>
<sequence length="69" mass="7173">LRCSARGTPPPSLECAKDGEPFPAGVPRPVTRAHAGTYQCRATNPHGSALRNVTVAVECERNGLGFGGI</sequence>
<dbReference type="PANTHER" id="PTHR13771:SF9">
    <property type="entry name" value="INTERCELLULAR ADHESION MOLECULE 5"/>
    <property type="match status" value="1"/>
</dbReference>
<organism evidence="2 3">
    <name type="scientific">Baryphthengus martii</name>
    <name type="common">Rufous motmot</name>
    <dbReference type="NCBI Taxonomy" id="176943"/>
    <lineage>
        <taxon>Eukaryota</taxon>
        <taxon>Metazoa</taxon>
        <taxon>Chordata</taxon>
        <taxon>Craniata</taxon>
        <taxon>Vertebrata</taxon>
        <taxon>Euteleostomi</taxon>
        <taxon>Archelosauria</taxon>
        <taxon>Archosauria</taxon>
        <taxon>Dinosauria</taxon>
        <taxon>Saurischia</taxon>
        <taxon>Theropoda</taxon>
        <taxon>Coelurosauria</taxon>
        <taxon>Aves</taxon>
        <taxon>Neognathae</taxon>
        <taxon>Neoaves</taxon>
        <taxon>Telluraves</taxon>
        <taxon>Coraciimorphae</taxon>
        <taxon>Coraciiformes</taxon>
        <taxon>Momotidae</taxon>
        <taxon>Baryphthengus</taxon>
    </lineage>
</organism>
<accession>A0A7K9E3K1</accession>